<protein>
    <submittedName>
        <fullName evidence="2">Uncharacterized protein</fullName>
    </submittedName>
</protein>
<feature type="transmembrane region" description="Helical" evidence="1">
    <location>
        <begin position="56"/>
        <end position="76"/>
    </location>
</feature>
<reference evidence="2 3" key="1">
    <citation type="journal article" date="2020" name="Viruses">
        <title>Diversity and Host Interactions Among Virulent and Temperate Baltic Sea Flavobacterium Phages.</title>
        <authorList>
            <person name="Nilsson E."/>
            <person name="Bayfield O.W."/>
            <person name="Lundin D."/>
            <person name="Antson A.A."/>
            <person name="Holmfeldt K."/>
        </authorList>
    </citation>
    <scope>NUCLEOTIDE SEQUENCE [LARGE SCALE GENOMIC DNA]</scope>
</reference>
<evidence type="ECO:0000313" key="2">
    <source>
        <dbReference type="EMBL" id="QHB38717.1"/>
    </source>
</evidence>
<keyword evidence="1" id="KW-0472">Membrane</keyword>
<organism evidence="2 3">
    <name type="scientific">Flavobacterium phage vB_FspS_hattifnatt9-1</name>
    <dbReference type="NCBI Taxonomy" id="2686246"/>
    <lineage>
        <taxon>Viruses</taxon>
        <taxon>Duplodnaviria</taxon>
        <taxon>Heunggongvirae</taxon>
        <taxon>Uroviricota</taxon>
        <taxon>Caudoviricetes</taxon>
        <taxon>Hattifnattvirus</taxon>
        <taxon>Hattifnattvirus hattifnatt</taxon>
    </lineage>
</organism>
<name>A0A6B9L9K1_9CAUD</name>
<evidence type="ECO:0000256" key="1">
    <source>
        <dbReference type="SAM" id="Phobius"/>
    </source>
</evidence>
<dbReference type="EMBL" id="MN812207">
    <property type="protein sequence ID" value="QHB38717.1"/>
    <property type="molecule type" value="Genomic_DNA"/>
</dbReference>
<proteinExistence type="predicted"/>
<gene>
    <name evidence="2" type="ORF">hattifnatt91_gp032</name>
</gene>
<feature type="transmembrane region" description="Helical" evidence="1">
    <location>
        <begin position="25"/>
        <end position="44"/>
    </location>
</feature>
<dbReference type="Proteomes" id="UP000464036">
    <property type="component" value="Segment"/>
</dbReference>
<keyword evidence="1" id="KW-0812">Transmembrane</keyword>
<keyword evidence="1" id="KW-1133">Transmembrane helix</keyword>
<keyword evidence="3" id="KW-1185">Reference proteome</keyword>
<sequence length="77" mass="8406">MKTFATSFLQVGLVAINTYLITHLHWVGIFIVSFLISLLWAFNVSKIAISTTNQKLTYALGAGCGAISGLLILKMFL</sequence>
<accession>A0A6B9L9K1</accession>
<evidence type="ECO:0000313" key="3">
    <source>
        <dbReference type="Proteomes" id="UP000464036"/>
    </source>
</evidence>